<proteinExistence type="predicted"/>
<comment type="caution">
    <text evidence="2">The sequence shown here is derived from an EMBL/GenBank/DDBJ whole genome shotgun (WGS) entry which is preliminary data.</text>
</comment>
<keyword evidence="3" id="KW-1185">Reference proteome</keyword>
<evidence type="ECO:0000256" key="1">
    <source>
        <dbReference type="SAM" id="Coils"/>
    </source>
</evidence>
<evidence type="ECO:0000313" key="3">
    <source>
        <dbReference type="Proteomes" id="UP000245383"/>
    </source>
</evidence>
<evidence type="ECO:0000313" key="2">
    <source>
        <dbReference type="EMBL" id="PVU92964.1"/>
    </source>
</evidence>
<sequence length="112" mass="12809">MSKNATSKDAKILVSHNILMEIPVVYDLAKENNETALKSNNKSSKSSSLESLEEHRRVLLNQSTKIKSKFNNVYYLKNANNIAKASDLNNVARLETKIKRLDLEIQRKKSQY</sequence>
<name>A0A2T9YL18_9FUNG</name>
<feature type="coiled-coil region" evidence="1">
    <location>
        <begin position="84"/>
        <end position="111"/>
    </location>
</feature>
<dbReference type="EMBL" id="MBFR01000143">
    <property type="protein sequence ID" value="PVU92964.1"/>
    <property type="molecule type" value="Genomic_DNA"/>
</dbReference>
<accession>A0A2T9YL18</accession>
<protein>
    <submittedName>
        <fullName evidence="2">Uncharacterized protein</fullName>
    </submittedName>
</protein>
<dbReference type="AlphaFoldDB" id="A0A2T9YL18"/>
<reference evidence="2 3" key="1">
    <citation type="journal article" date="2018" name="MBio">
        <title>Comparative Genomics Reveals the Core Gene Toolbox for the Fungus-Insect Symbiosis.</title>
        <authorList>
            <person name="Wang Y."/>
            <person name="Stata M."/>
            <person name="Wang W."/>
            <person name="Stajich J.E."/>
            <person name="White M.M."/>
            <person name="Moncalvo J.M."/>
        </authorList>
    </citation>
    <scope>NUCLEOTIDE SEQUENCE [LARGE SCALE GENOMIC DNA]</scope>
    <source>
        <strain evidence="2 3">SWE-8-4</strain>
    </source>
</reference>
<keyword evidence="1" id="KW-0175">Coiled coil</keyword>
<organism evidence="2 3">
    <name type="scientific">Smittium simulii</name>
    <dbReference type="NCBI Taxonomy" id="133385"/>
    <lineage>
        <taxon>Eukaryota</taxon>
        <taxon>Fungi</taxon>
        <taxon>Fungi incertae sedis</taxon>
        <taxon>Zoopagomycota</taxon>
        <taxon>Kickxellomycotina</taxon>
        <taxon>Harpellomycetes</taxon>
        <taxon>Harpellales</taxon>
        <taxon>Legeriomycetaceae</taxon>
        <taxon>Smittium</taxon>
    </lineage>
</organism>
<dbReference type="Proteomes" id="UP000245383">
    <property type="component" value="Unassembled WGS sequence"/>
</dbReference>
<gene>
    <name evidence="2" type="ORF">BB561_003518</name>
</gene>